<evidence type="ECO:0000313" key="2">
    <source>
        <dbReference type="EMBL" id="AWI50414.1"/>
    </source>
</evidence>
<feature type="transmembrane region" description="Helical" evidence="1">
    <location>
        <begin position="72"/>
        <end position="92"/>
    </location>
</feature>
<organism evidence="2 3">
    <name type="scientific">Actinobacillus porcitonsillarum</name>
    <dbReference type="NCBI Taxonomy" id="189834"/>
    <lineage>
        <taxon>Bacteria</taxon>
        <taxon>Pseudomonadati</taxon>
        <taxon>Pseudomonadota</taxon>
        <taxon>Gammaproteobacteria</taxon>
        <taxon>Pasteurellales</taxon>
        <taxon>Pasteurellaceae</taxon>
        <taxon>Actinobacillus</taxon>
    </lineage>
</organism>
<accession>A0A2U8FJA6</accession>
<dbReference type="AlphaFoldDB" id="A0A2U8FJA6"/>
<gene>
    <name evidence="2" type="ORF">DDU33_02395</name>
</gene>
<sequence length="96" mass="10541">MEKTYEFKVLAQMAKTHTTTSMYIFVARNEREARNMFKASFPNAYKIVSCVRGCERTKPQIKQPASSSNSNAVGTVLLGAAAVGGFIFSKLLGSKK</sequence>
<evidence type="ECO:0000256" key="1">
    <source>
        <dbReference type="SAM" id="Phobius"/>
    </source>
</evidence>
<name>A0A2U8FJA6_9PAST</name>
<keyword evidence="1" id="KW-1133">Transmembrane helix</keyword>
<protein>
    <submittedName>
        <fullName evidence="2">Uncharacterized protein</fullName>
    </submittedName>
</protein>
<dbReference type="Proteomes" id="UP000244920">
    <property type="component" value="Chromosome"/>
</dbReference>
<keyword evidence="1" id="KW-0812">Transmembrane</keyword>
<dbReference type="RefSeq" id="WP_005820302.1">
    <property type="nucleotide sequence ID" value="NZ_CP029206.1"/>
</dbReference>
<keyword evidence="1" id="KW-0472">Membrane</keyword>
<dbReference type="KEGG" id="apor:DDU33_02395"/>
<proteinExistence type="predicted"/>
<evidence type="ECO:0000313" key="3">
    <source>
        <dbReference type="Proteomes" id="UP000244920"/>
    </source>
</evidence>
<dbReference type="EMBL" id="CP029206">
    <property type="protein sequence ID" value="AWI50414.1"/>
    <property type="molecule type" value="Genomic_DNA"/>
</dbReference>
<keyword evidence="3" id="KW-1185">Reference proteome</keyword>
<reference evidence="3" key="1">
    <citation type="submission" date="2018-05" db="EMBL/GenBank/DDBJ databases">
        <title>Complete genome sequence of Actinobacillus porcitonsillarum reference strain 9953L55 (CCUG 46996).</title>
        <authorList>
            <person name="Dona V."/>
            <person name="Perreten V."/>
        </authorList>
    </citation>
    <scope>NUCLEOTIDE SEQUENCE [LARGE SCALE GENOMIC DNA]</scope>
    <source>
        <strain evidence="3">9953L55</strain>
    </source>
</reference>